<proteinExistence type="predicted"/>
<dbReference type="AlphaFoldDB" id="A0A8S9QKM7"/>
<evidence type="ECO:0000256" key="1">
    <source>
        <dbReference type="SAM" id="MobiDB-lite"/>
    </source>
</evidence>
<dbReference type="Pfam" id="PF13456">
    <property type="entry name" value="RVT_3"/>
    <property type="match status" value="1"/>
</dbReference>
<comment type="caution">
    <text evidence="3">The sequence shown here is derived from an EMBL/GenBank/DDBJ whole genome shotgun (WGS) entry which is preliminary data.</text>
</comment>
<evidence type="ECO:0000313" key="4">
    <source>
        <dbReference type="Proteomes" id="UP000712600"/>
    </source>
</evidence>
<feature type="compositionally biased region" description="Polar residues" evidence="1">
    <location>
        <begin position="54"/>
        <end position="64"/>
    </location>
</feature>
<dbReference type="GO" id="GO:0004523">
    <property type="term" value="F:RNA-DNA hybrid ribonuclease activity"/>
    <property type="evidence" value="ECO:0007669"/>
    <property type="project" value="InterPro"/>
</dbReference>
<feature type="compositionally biased region" description="Basic residues" evidence="1">
    <location>
        <begin position="80"/>
        <end position="94"/>
    </location>
</feature>
<evidence type="ECO:0000259" key="2">
    <source>
        <dbReference type="Pfam" id="PF13456"/>
    </source>
</evidence>
<gene>
    <name evidence="3" type="ORF">F2Q69_00020951</name>
</gene>
<dbReference type="InterPro" id="IPR002156">
    <property type="entry name" value="RNaseH_domain"/>
</dbReference>
<dbReference type="InterPro" id="IPR052929">
    <property type="entry name" value="RNase_H-like_EbsB-rel"/>
</dbReference>
<evidence type="ECO:0000313" key="3">
    <source>
        <dbReference type="EMBL" id="KAF3540312.1"/>
    </source>
</evidence>
<accession>A0A8S9QKM7</accession>
<dbReference type="GO" id="GO:0003676">
    <property type="term" value="F:nucleic acid binding"/>
    <property type="evidence" value="ECO:0007669"/>
    <property type="project" value="InterPro"/>
</dbReference>
<sequence length="315" mass="35694">MASAIKANIAGSLVHRSEDLRVSDRKADLGSIVHQAFLPHEPSSSRVSERGHDSTASLHGNSTEYGPGYFVSKPSGVVHKSSKSRRRPYIKKRREQQGQSSGILHQLYGENEGAEKLGLLFDSEPLGNKAREETRLWYVAQNLERRADDHRDPSIQAPVASKCPPVDFLKCNIGFKWEKKKKIAGAAWVVRDSSGTVLLHSRRSFGEVESKSEAQFVSVAWAIENMKNHRYLKVHFAFEGRMLVNALIRPREWPSFKFKVMEIRLLLRNFLAWRVLCESFEANRGARLIATSAVQDFRFQSYVATGAPRWCSHVF</sequence>
<feature type="domain" description="RNase H type-1" evidence="2">
    <location>
        <begin position="177"/>
        <end position="292"/>
    </location>
</feature>
<reference evidence="3" key="1">
    <citation type="submission" date="2019-12" db="EMBL/GenBank/DDBJ databases">
        <title>Genome sequencing and annotation of Brassica cretica.</title>
        <authorList>
            <person name="Studholme D.J."/>
            <person name="Sarris P."/>
        </authorList>
    </citation>
    <scope>NUCLEOTIDE SEQUENCE</scope>
    <source>
        <strain evidence="3">PFS-109/04</strain>
        <tissue evidence="3">Leaf</tissue>
    </source>
</reference>
<feature type="region of interest" description="Disordered" evidence="1">
    <location>
        <begin position="40"/>
        <end position="100"/>
    </location>
</feature>
<organism evidence="3 4">
    <name type="scientific">Brassica cretica</name>
    <name type="common">Mustard</name>
    <dbReference type="NCBI Taxonomy" id="69181"/>
    <lineage>
        <taxon>Eukaryota</taxon>
        <taxon>Viridiplantae</taxon>
        <taxon>Streptophyta</taxon>
        <taxon>Embryophyta</taxon>
        <taxon>Tracheophyta</taxon>
        <taxon>Spermatophyta</taxon>
        <taxon>Magnoliopsida</taxon>
        <taxon>eudicotyledons</taxon>
        <taxon>Gunneridae</taxon>
        <taxon>Pentapetalae</taxon>
        <taxon>rosids</taxon>
        <taxon>malvids</taxon>
        <taxon>Brassicales</taxon>
        <taxon>Brassicaceae</taxon>
        <taxon>Brassiceae</taxon>
        <taxon>Brassica</taxon>
    </lineage>
</organism>
<dbReference type="Proteomes" id="UP000712600">
    <property type="component" value="Unassembled WGS sequence"/>
</dbReference>
<name>A0A8S9QKM7_BRACR</name>
<dbReference type="EMBL" id="QGKX02001290">
    <property type="protein sequence ID" value="KAF3540312.1"/>
    <property type="molecule type" value="Genomic_DNA"/>
</dbReference>
<dbReference type="PANTHER" id="PTHR47074:SF49">
    <property type="entry name" value="POLYNUCLEOTIDYL TRANSFERASE, RIBONUCLEASE H-LIKE SUPERFAMILY PROTEIN"/>
    <property type="match status" value="1"/>
</dbReference>
<protein>
    <recommendedName>
        <fullName evidence="2">RNase H type-1 domain-containing protein</fullName>
    </recommendedName>
</protein>
<dbReference type="PANTHER" id="PTHR47074">
    <property type="entry name" value="BNAC02G40300D PROTEIN"/>
    <property type="match status" value="1"/>
</dbReference>